<evidence type="ECO:0000313" key="1">
    <source>
        <dbReference type="EMBL" id="CAI9264015.1"/>
    </source>
</evidence>
<keyword evidence="2" id="KW-1185">Reference proteome</keyword>
<protein>
    <submittedName>
        <fullName evidence="1">Uncharacterized protein</fullName>
    </submittedName>
</protein>
<gene>
    <name evidence="1" type="ORF">LSALG_LOCUS4682</name>
</gene>
<proteinExistence type="predicted"/>
<sequence length="332" mass="37358">MVEIDPSETADADPLSVTKLVRSGKFSFRGTFSLSKPKSTSSRRNIQVLEAIDHTTPTPNMFSQQDYVGQGGNMLFSSGNDAYLSPHVGIAVATQNSDVFSAGLSLLELEKKLIDLNLIYVSGSRRFCQLYGVSLTKKRKKWMLKQVQVLPKTDFMSPKLSDCHVEVQKTCLIVFLIKAIILYRWMTTSSAGSMTPRSPLMTPKTSQIDLLLAGMGAYSEHDDLPQVGNRFLFVMRYRVVIDRRKFDALTVETFGARIEKLIREKYLQICEMVDDEKVNIASTVIDEDAPLEDDVVRSLRTNPIHSGNKDRTSIDDFEIIKPISRDDAIVYK</sequence>
<dbReference type="AlphaFoldDB" id="A0AA35Y3U8"/>
<dbReference type="Proteomes" id="UP001177003">
    <property type="component" value="Chromosome 0"/>
</dbReference>
<accession>A0AA35Y3U8</accession>
<reference evidence="1" key="1">
    <citation type="submission" date="2023-04" db="EMBL/GenBank/DDBJ databases">
        <authorList>
            <person name="Vijverberg K."/>
            <person name="Xiong W."/>
            <person name="Schranz E."/>
        </authorList>
    </citation>
    <scope>NUCLEOTIDE SEQUENCE</scope>
</reference>
<dbReference type="EMBL" id="OX465086">
    <property type="protein sequence ID" value="CAI9264015.1"/>
    <property type="molecule type" value="Genomic_DNA"/>
</dbReference>
<evidence type="ECO:0000313" key="2">
    <source>
        <dbReference type="Proteomes" id="UP001177003"/>
    </source>
</evidence>
<organism evidence="1 2">
    <name type="scientific">Lactuca saligna</name>
    <name type="common">Willowleaf lettuce</name>
    <dbReference type="NCBI Taxonomy" id="75948"/>
    <lineage>
        <taxon>Eukaryota</taxon>
        <taxon>Viridiplantae</taxon>
        <taxon>Streptophyta</taxon>
        <taxon>Embryophyta</taxon>
        <taxon>Tracheophyta</taxon>
        <taxon>Spermatophyta</taxon>
        <taxon>Magnoliopsida</taxon>
        <taxon>eudicotyledons</taxon>
        <taxon>Gunneridae</taxon>
        <taxon>Pentapetalae</taxon>
        <taxon>asterids</taxon>
        <taxon>campanulids</taxon>
        <taxon>Asterales</taxon>
        <taxon>Asteraceae</taxon>
        <taxon>Cichorioideae</taxon>
        <taxon>Cichorieae</taxon>
        <taxon>Lactucinae</taxon>
        <taxon>Lactuca</taxon>
    </lineage>
</organism>
<name>A0AA35Y3U8_LACSI</name>